<keyword evidence="3" id="KW-0547">Nucleotide-binding</keyword>
<evidence type="ECO:0000313" key="10">
    <source>
        <dbReference type="Proteomes" id="UP001220478"/>
    </source>
</evidence>
<evidence type="ECO:0000256" key="1">
    <source>
        <dbReference type="ARBA" id="ARBA00022448"/>
    </source>
</evidence>
<dbReference type="SUPFAM" id="SSF52540">
    <property type="entry name" value="P-loop containing nucleoside triphosphate hydrolases"/>
    <property type="match status" value="1"/>
</dbReference>
<dbReference type="PROSITE" id="PS50893">
    <property type="entry name" value="ABC_TRANSPORTER_2"/>
    <property type="match status" value="1"/>
</dbReference>
<sequence length="337" mass="37425">MEQSQNVILQTVNLTKEFSSKSGSVQALKDINLSINSGDSFGIIGLSGAGKSTLIRCFNFLERPSSGKVFFQGRDLAALSEKELRQVRRKISMIFQNFNLLAQRTVLDNVIFPLEISGAEKDYSLARAKELLELVSMGDKLNAYPDQLSGGQRQRVAIARALANKPDVLLCDEATSALDPDTTEQILHLLKEIQHKLGITLVIITHQMDVVIKACDKVAVMENSRIVEEGKVKDVFVKPQSDIAKRLIMPHGELVKKIDSNRLIRLTFDGLAAGEPILANLILACRVPVSILQADSNTIDGVTYGQMLIRIPDDNISESRILAWLEENNINYKKERK</sequence>
<gene>
    <name evidence="9" type="ORF">PYS61_05000</name>
</gene>
<dbReference type="Gene3D" id="3.30.70.260">
    <property type="match status" value="1"/>
</dbReference>
<evidence type="ECO:0000256" key="3">
    <source>
        <dbReference type="ARBA" id="ARBA00022741"/>
    </source>
</evidence>
<evidence type="ECO:0000256" key="6">
    <source>
        <dbReference type="ARBA" id="ARBA00022970"/>
    </source>
</evidence>
<dbReference type="InterPro" id="IPR017871">
    <property type="entry name" value="ABC_transporter-like_CS"/>
</dbReference>
<evidence type="ECO:0000256" key="5">
    <source>
        <dbReference type="ARBA" id="ARBA00022967"/>
    </source>
</evidence>
<dbReference type="InterPro" id="IPR041701">
    <property type="entry name" value="MetN_ABC"/>
</dbReference>
<organism evidence="9 10">
    <name type="scientific">Amygdalobacter indicium</name>
    <dbReference type="NCBI Taxonomy" id="3029272"/>
    <lineage>
        <taxon>Bacteria</taxon>
        <taxon>Bacillati</taxon>
        <taxon>Bacillota</taxon>
        <taxon>Clostridia</taxon>
        <taxon>Eubacteriales</taxon>
        <taxon>Oscillospiraceae</taxon>
        <taxon>Amygdalobacter</taxon>
    </lineage>
</organism>
<dbReference type="Gene3D" id="3.40.50.300">
    <property type="entry name" value="P-loop containing nucleotide triphosphate hydrolases"/>
    <property type="match status" value="1"/>
</dbReference>
<dbReference type="PANTHER" id="PTHR43166:SF30">
    <property type="entry name" value="METHIONINE IMPORT ATP-BINDING PROTEIN METN"/>
    <property type="match status" value="1"/>
</dbReference>
<name>A0ABY8C3N2_9FIRM</name>
<dbReference type="PROSITE" id="PS00211">
    <property type="entry name" value="ABC_TRANSPORTER_1"/>
    <property type="match status" value="1"/>
</dbReference>
<dbReference type="InterPro" id="IPR003439">
    <property type="entry name" value="ABC_transporter-like_ATP-bd"/>
</dbReference>
<dbReference type="Pfam" id="PF00005">
    <property type="entry name" value="ABC_tran"/>
    <property type="match status" value="1"/>
</dbReference>
<dbReference type="SMART" id="SM00930">
    <property type="entry name" value="NIL"/>
    <property type="match status" value="1"/>
</dbReference>
<dbReference type="CDD" id="cd03258">
    <property type="entry name" value="ABC_MetN_methionine_transporter"/>
    <property type="match status" value="1"/>
</dbReference>
<dbReference type="InterPro" id="IPR003593">
    <property type="entry name" value="AAA+_ATPase"/>
</dbReference>
<keyword evidence="4 9" id="KW-0067">ATP-binding</keyword>
<proteinExistence type="predicted"/>
<dbReference type="RefSeq" id="WP_315571376.1">
    <property type="nucleotide sequence ID" value="NZ_CP118868.1"/>
</dbReference>
<keyword evidence="5" id="KW-1278">Translocase</keyword>
<dbReference type="EMBL" id="CP118868">
    <property type="protein sequence ID" value="WEG35290.1"/>
    <property type="molecule type" value="Genomic_DNA"/>
</dbReference>
<dbReference type="InterPro" id="IPR045865">
    <property type="entry name" value="ACT-like_dom_sf"/>
</dbReference>
<evidence type="ECO:0000256" key="4">
    <source>
        <dbReference type="ARBA" id="ARBA00022840"/>
    </source>
</evidence>
<dbReference type="Proteomes" id="UP001220478">
    <property type="component" value="Chromosome"/>
</dbReference>
<dbReference type="InterPro" id="IPR050086">
    <property type="entry name" value="MetN_ABC_transporter-like"/>
</dbReference>
<keyword evidence="1" id="KW-0813">Transport</keyword>
<dbReference type="InterPro" id="IPR027417">
    <property type="entry name" value="P-loop_NTPase"/>
</dbReference>
<feature type="domain" description="ABC transporter" evidence="8">
    <location>
        <begin position="9"/>
        <end position="248"/>
    </location>
</feature>
<dbReference type="InterPro" id="IPR018449">
    <property type="entry name" value="NIL_domain"/>
</dbReference>
<reference evidence="9 10" key="1">
    <citation type="submission" date="2023-02" db="EMBL/GenBank/DDBJ databases">
        <title>Novel Oscillospiraceae bacterial genomes.</title>
        <authorList>
            <person name="Srinivasan S."/>
            <person name="Austin M.N."/>
            <person name="Fiedler T.L."/>
            <person name="Strenk S.M."/>
            <person name="Agnew K.J."/>
            <person name="Nagana Gowda G.A."/>
            <person name="Raftery D."/>
            <person name="Beamer M.A."/>
            <person name="Achilles S.L."/>
            <person name="Wiesenfeld H.C."/>
            <person name="Fredricks D.N."/>
            <person name="Hillier S.L."/>
        </authorList>
    </citation>
    <scope>NUCLEOTIDE SEQUENCE [LARGE SCALE GENOMIC DNA]</scope>
    <source>
        <strain evidence="9 10">CHIC02 1186E3-8</strain>
    </source>
</reference>
<dbReference type="GO" id="GO:0005524">
    <property type="term" value="F:ATP binding"/>
    <property type="evidence" value="ECO:0007669"/>
    <property type="project" value="UniProtKB-KW"/>
</dbReference>
<keyword evidence="10" id="KW-1185">Reference proteome</keyword>
<evidence type="ECO:0000259" key="8">
    <source>
        <dbReference type="PROSITE" id="PS50893"/>
    </source>
</evidence>
<accession>A0ABY8C3N2</accession>
<dbReference type="PANTHER" id="PTHR43166">
    <property type="entry name" value="AMINO ACID IMPORT ATP-BINDING PROTEIN"/>
    <property type="match status" value="1"/>
</dbReference>
<keyword evidence="2" id="KW-1003">Cell membrane</keyword>
<keyword evidence="6" id="KW-0029">Amino-acid transport</keyword>
<evidence type="ECO:0000313" key="9">
    <source>
        <dbReference type="EMBL" id="WEG35290.1"/>
    </source>
</evidence>
<keyword evidence="7" id="KW-0472">Membrane</keyword>
<evidence type="ECO:0000256" key="2">
    <source>
        <dbReference type="ARBA" id="ARBA00022475"/>
    </source>
</evidence>
<dbReference type="Pfam" id="PF09383">
    <property type="entry name" value="NIL"/>
    <property type="match status" value="1"/>
</dbReference>
<dbReference type="SMART" id="SM00382">
    <property type="entry name" value="AAA"/>
    <property type="match status" value="1"/>
</dbReference>
<protein>
    <submittedName>
        <fullName evidence="9">ATP-binding cassette domain-containing protein</fullName>
    </submittedName>
</protein>
<dbReference type="SUPFAM" id="SSF55021">
    <property type="entry name" value="ACT-like"/>
    <property type="match status" value="1"/>
</dbReference>
<evidence type="ECO:0000256" key="7">
    <source>
        <dbReference type="ARBA" id="ARBA00023136"/>
    </source>
</evidence>